<sequence length="221" mass="25054">MNSKQEHILEVFQFRHACKHFNAAKAVSEKDFSVILEAARLSPSSFGFEPWRFLVVQSAELKEKLFPVAWGARNSFNGASHFVILLARKKADTVYSSDYVSYIMKDIQKLPQNIAEQKKQAFEEFQKHDFALLESDRAVFDWACKQTYIAMANMMTTAALLKIDSCPIEGFNRAAVEKILLEEGILDAGHFGVSAMVSFGYRAVEPHPKTRQPLTSVVQWV</sequence>
<dbReference type="Proteomes" id="UP000198847">
    <property type="component" value="Unassembled WGS sequence"/>
</dbReference>
<accession>A0A1H8X5R4</accession>
<dbReference type="GO" id="GO:0046857">
    <property type="term" value="F:oxidoreductase activity, acting on other nitrogenous compounds as donors, with NAD or NADP as acceptor"/>
    <property type="evidence" value="ECO:0007669"/>
    <property type="project" value="TreeGrafter"/>
</dbReference>
<evidence type="ECO:0000256" key="7">
    <source>
        <dbReference type="ARBA" id="ARBA00023027"/>
    </source>
</evidence>
<evidence type="ECO:0000256" key="6">
    <source>
        <dbReference type="ARBA" id="ARBA00023002"/>
    </source>
</evidence>
<dbReference type="Pfam" id="PF00881">
    <property type="entry name" value="Nitroreductase"/>
    <property type="match status" value="1"/>
</dbReference>
<evidence type="ECO:0000256" key="2">
    <source>
        <dbReference type="ARBA" id="ARBA00007118"/>
    </source>
</evidence>
<comment type="similarity">
    <text evidence="2">Belongs to the nitroreductase family.</text>
</comment>
<evidence type="ECO:0000259" key="8">
    <source>
        <dbReference type="Pfam" id="PF00881"/>
    </source>
</evidence>
<dbReference type="Gene3D" id="3.40.109.10">
    <property type="entry name" value="NADH Oxidase"/>
    <property type="match status" value="1"/>
</dbReference>
<dbReference type="EMBL" id="FODY01000020">
    <property type="protein sequence ID" value="SEP35027.1"/>
    <property type="molecule type" value="Genomic_DNA"/>
</dbReference>
<name>A0A1H8X5R4_9FIRM</name>
<keyword evidence="3" id="KW-0285">Flavoprotein</keyword>
<dbReference type="InterPro" id="IPR033878">
    <property type="entry name" value="NfsB-like"/>
</dbReference>
<dbReference type="InterPro" id="IPR000415">
    <property type="entry name" value="Nitroreductase-like"/>
</dbReference>
<evidence type="ECO:0000313" key="9">
    <source>
        <dbReference type="EMBL" id="SEP35027.1"/>
    </source>
</evidence>
<evidence type="ECO:0000256" key="5">
    <source>
        <dbReference type="ARBA" id="ARBA00022857"/>
    </source>
</evidence>
<comment type="cofactor">
    <cofactor evidence="1">
        <name>FMN</name>
        <dbReference type="ChEBI" id="CHEBI:58210"/>
    </cofactor>
</comment>
<feature type="domain" description="Nitroreductase" evidence="8">
    <location>
        <begin position="14"/>
        <end position="180"/>
    </location>
</feature>
<dbReference type="InterPro" id="IPR050627">
    <property type="entry name" value="Nitroreductase/BluB"/>
</dbReference>
<organism evidence="9 10">
    <name type="scientific">Propionispora vibrioides</name>
    <dbReference type="NCBI Taxonomy" id="112903"/>
    <lineage>
        <taxon>Bacteria</taxon>
        <taxon>Bacillati</taxon>
        <taxon>Bacillota</taxon>
        <taxon>Negativicutes</taxon>
        <taxon>Selenomonadales</taxon>
        <taxon>Sporomusaceae</taxon>
        <taxon>Propionispora</taxon>
    </lineage>
</organism>
<dbReference type="CDD" id="cd02149">
    <property type="entry name" value="NfsB-like"/>
    <property type="match status" value="1"/>
</dbReference>
<keyword evidence="5" id="KW-0521">NADP</keyword>
<keyword evidence="10" id="KW-1185">Reference proteome</keyword>
<keyword evidence="7" id="KW-0520">NAD</keyword>
<evidence type="ECO:0000256" key="1">
    <source>
        <dbReference type="ARBA" id="ARBA00001917"/>
    </source>
</evidence>
<evidence type="ECO:0000256" key="4">
    <source>
        <dbReference type="ARBA" id="ARBA00022643"/>
    </source>
</evidence>
<evidence type="ECO:0000313" key="10">
    <source>
        <dbReference type="Proteomes" id="UP000198847"/>
    </source>
</evidence>
<dbReference type="PANTHER" id="PTHR23026:SF125">
    <property type="entry name" value="OXYGEN-INSENSITIVE NAD(P)H NITROREDUCTASE"/>
    <property type="match status" value="1"/>
</dbReference>
<proteinExistence type="inferred from homology"/>
<dbReference type="OrthoDB" id="9812105at2"/>
<dbReference type="STRING" id="112903.SAMN04490178_12040"/>
<dbReference type="GO" id="GO:0005829">
    <property type="term" value="C:cytosol"/>
    <property type="evidence" value="ECO:0007669"/>
    <property type="project" value="TreeGrafter"/>
</dbReference>
<reference evidence="9 10" key="1">
    <citation type="submission" date="2016-10" db="EMBL/GenBank/DDBJ databases">
        <authorList>
            <person name="de Groot N.N."/>
        </authorList>
    </citation>
    <scope>NUCLEOTIDE SEQUENCE [LARGE SCALE GENOMIC DNA]</scope>
    <source>
        <strain evidence="9 10">DSM 13305</strain>
    </source>
</reference>
<dbReference type="InterPro" id="IPR029479">
    <property type="entry name" value="Nitroreductase"/>
</dbReference>
<dbReference type="GO" id="GO:0046256">
    <property type="term" value="P:2,4,6-trinitrotoluene catabolic process"/>
    <property type="evidence" value="ECO:0007669"/>
    <property type="project" value="TreeGrafter"/>
</dbReference>
<protein>
    <submittedName>
        <fullName evidence="9">Nitroreductase</fullName>
    </submittedName>
</protein>
<keyword evidence="6" id="KW-0560">Oxidoreductase</keyword>
<gene>
    <name evidence="9" type="ORF">SAMN04490178_12040</name>
</gene>
<dbReference type="SUPFAM" id="SSF55469">
    <property type="entry name" value="FMN-dependent nitroreductase-like"/>
    <property type="match status" value="1"/>
</dbReference>
<keyword evidence="4" id="KW-0288">FMN</keyword>
<dbReference type="PANTHER" id="PTHR23026">
    <property type="entry name" value="NADPH NITROREDUCTASE"/>
    <property type="match status" value="1"/>
</dbReference>
<dbReference type="RefSeq" id="WP_091749201.1">
    <property type="nucleotide sequence ID" value="NZ_FODY01000020.1"/>
</dbReference>
<dbReference type="AlphaFoldDB" id="A0A1H8X5R4"/>
<evidence type="ECO:0000256" key="3">
    <source>
        <dbReference type="ARBA" id="ARBA00022630"/>
    </source>
</evidence>